<evidence type="ECO:0000256" key="2">
    <source>
        <dbReference type="ARBA" id="ARBA00010242"/>
    </source>
</evidence>
<dbReference type="EC" id="5.2.1.8" evidence="6"/>
<evidence type="ECO:0000256" key="7">
    <source>
        <dbReference type="SAM" id="MobiDB-lite"/>
    </source>
</evidence>
<accession>A0A2D3UP77</accession>
<evidence type="ECO:0000313" key="9">
    <source>
        <dbReference type="EMBL" id="CZT15598.1"/>
    </source>
</evidence>
<evidence type="ECO:0000256" key="5">
    <source>
        <dbReference type="PROSITE-ProRule" id="PRU00278"/>
    </source>
</evidence>
<dbReference type="GO" id="GO:0006364">
    <property type="term" value="P:rRNA processing"/>
    <property type="evidence" value="ECO:0007669"/>
    <property type="project" value="InterPro"/>
</dbReference>
<dbReference type="OrthoDB" id="1911748at2759"/>
<feature type="region of interest" description="Disordered" evidence="7">
    <location>
        <begin position="1"/>
        <end position="22"/>
    </location>
</feature>
<evidence type="ECO:0000313" key="10">
    <source>
        <dbReference type="Proteomes" id="UP000225277"/>
    </source>
</evidence>
<evidence type="ECO:0000256" key="6">
    <source>
        <dbReference type="RuleBase" id="RU363014"/>
    </source>
</evidence>
<comment type="catalytic activity">
    <reaction evidence="1 6">
        <text>[protein]-peptidylproline (omega=180) = [protein]-peptidylproline (omega=0)</text>
        <dbReference type="Rhea" id="RHEA:16237"/>
        <dbReference type="Rhea" id="RHEA-COMP:10747"/>
        <dbReference type="Rhea" id="RHEA-COMP:10748"/>
        <dbReference type="ChEBI" id="CHEBI:83833"/>
        <dbReference type="ChEBI" id="CHEBI:83834"/>
        <dbReference type="EC" id="5.2.1.8"/>
    </reaction>
</comment>
<evidence type="ECO:0000259" key="8">
    <source>
        <dbReference type="PROSITE" id="PS50198"/>
    </source>
</evidence>
<dbReference type="InterPro" id="IPR046357">
    <property type="entry name" value="PPIase_dom_sf"/>
</dbReference>
<sequence>MAPKGKGADKGKAKDAGGAGKVKAAQTINVRHILCEKHAKKELAVAKLNEGVAFDAVAREFSEDKARTGGALGWKTRGDVLPEFAEAAFELAQSTTAKPVWGECKTSEGYHVMMVEGRK</sequence>
<dbReference type="STRING" id="112498.A0A2D3UP77"/>
<dbReference type="AlphaFoldDB" id="A0A2D3UP77"/>
<keyword evidence="3 5" id="KW-0697">Rotamase</keyword>
<gene>
    <name evidence="9" type="ORF">RCC_01448</name>
</gene>
<dbReference type="SUPFAM" id="SSF54534">
    <property type="entry name" value="FKBP-like"/>
    <property type="match status" value="1"/>
</dbReference>
<feature type="compositionally biased region" description="Basic and acidic residues" evidence="7">
    <location>
        <begin position="1"/>
        <end position="15"/>
    </location>
</feature>
<feature type="domain" description="PpiC" evidence="8">
    <location>
        <begin position="25"/>
        <end position="117"/>
    </location>
</feature>
<dbReference type="InterPro" id="IPR000297">
    <property type="entry name" value="PPIase_PpiC"/>
</dbReference>
<protein>
    <recommendedName>
        <fullName evidence="6">Peptidyl-prolyl cis-trans isomerase</fullName>
        <ecNumber evidence="6">5.2.1.8</ecNumber>
    </recommendedName>
</protein>
<keyword evidence="10" id="KW-1185">Reference proteome</keyword>
<organism evidence="9 10">
    <name type="scientific">Ramularia collo-cygni</name>
    <dbReference type="NCBI Taxonomy" id="112498"/>
    <lineage>
        <taxon>Eukaryota</taxon>
        <taxon>Fungi</taxon>
        <taxon>Dikarya</taxon>
        <taxon>Ascomycota</taxon>
        <taxon>Pezizomycotina</taxon>
        <taxon>Dothideomycetes</taxon>
        <taxon>Dothideomycetidae</taxon>
        <taxon>Mycosphaerellales</taxon>
        <taxon>Mycosphaerellaceae</taxon>
        <taxon>Ramularia</taxon>
    </lineage>
</organism>
<name>A0A2D3UP77_9PEZI</name>
<reference evidence="9 10" key="1">
    <citation type="submission" date="2016-03" db="EMBL/GenBank/DDBJ databases">
        <authorList>
            <person name="Ploux O."/>
        </authorList>
    </citation>
    <scope>NUCLEOTIDE SEQUENCE [LARGE SCALE GENOMIC DNA]</scope>
    <source>
        <strain evidence="9 10">URUG2</strain>
    </source>
</reference>
<dbReference type="PROSITE" id="PS50198">
    <property type="entry name" value="PPIC_PPIASE_2"/>
    <property type="match status" value="1"/>
</dbReference>
<dbReference type="EMBL" id="FJUY01000001">
    <property type="protein sequence ID" value="CZT15598.1"/>
    <property type="molecule type" value="Genomic_DNA"/>
</dbReference>
<dbReference type="GeneID" id="35596701"/>
<dbReference type="Proteomes" id="UP000225277">
    <property type="component" value="Unassembled WGS sequence"/>
</dbReference>
<evidence type="ECO:0000256" key="1">
    <source>
        <dbReference type="ARBA" id="ARBA00000971"/>
    </source>
</evidence>
<dbReference type="InterPro" id="IPR043323">
    <property type="entry name" value="PIN4"/>
</dbReference>
<comment type="similarity">
    <text evidence="2">Belongs to the PpiC/parvulin rotamase family. PIN4 subfamily.</text>
</comment>
<dbReference type="GO" id="GO:0003677">
    <property type="term" value="F:DNA binding"/>
    <property type="evidence" value="ECO:0007669"/>
    <property type="project" value="InterPro"/>
</dbReference>
<keyword evidence="4 5" id="KW-0413">Isomerase</keyword>
<proteinExistence type="inferred from homology"/>
<dbReference type="Gene3D" id="3.10.50.40">
    <property type="match status" value="1"/>
</dbReference>
<dbReference type="RefSeq" id="XP_023622494.1">
    <property type="nucleotide sequence ID" value="XM_023766726.1"/>
</dbReference>
<evidence type="ECO:0000256" key="3">
    <source>
        <dbReference type="ARBA" id="ARBA00023110"/>
    </source>
</evidence>
<dbReference type="PANTHER" id="PTHR45995">
    <property type="match status" value="1"/>
</dbReference>
<dbReference type="Pfam" id="PF00639">
    <property type="entry name" value="Rotamase"/>
    <property type="match status" value="1"/>
</dbReference>
<evidence type="ECO:0000256" key="4">
    <source>
        <dbReference type="ARBA" id="ARBA00023235"/>
    </source>
</evidence>
<dbReference type="GO" id="GO:0003755">
    <property type="term" value="F:peptidyl-prolyl cis-trans isomerase activity"/>
    <property type="evidence" value="ECO:0007669"/>
    <property type="project" value="UniProtKB-UniRule"/>
</dbReference>